<name>A0A7W8HDD1_9FIRM</name>
<evidence type="ECO:0000313" key="2">
    <source>
        <dbReference type="Proteomes" id="UP000543642"/>
    </source>
</evidence>
<protein>
    <submittedName>
        <fullName evidence="1">Uncharacterized protein</fullName>
    </submittedName>
</protein>
<sequence>MFVGNMVTEAIPARVFALYKIVENKKSIPRNELQALMEPPEIYEGTSYFSAIFKTATELKLVENKDGIISLVDANKQLKNIDEFRKHVITVLPEFEESQFWKCSNIIVNLNERVYEYGAISDSNMLNLLSERTGETIKAPMIRGWRFWSQFLGFGCMNGFTFLPNAYVYCKNVISLLNLEKKTEYPIDVFMSKFMQYGKVILSEKTGDRNFNIAMSSALRELHDNGEIVLKFGSDQDMKWILYPSKELFNQPVSSIVYKGVKRE</sequence>
<organism evidence="1 2">
    <name type="scientific">Catenibacillus scindens</name>
    <dbReference type="NCBI Taxonomy" id="673271"/>
    <lineage>
        <taxon>Bacteria</taxon>
        <taxon>Bacillati</taxon>
        <taxon>Bacillota</taxon>
        <taxon>Clostridia</taxon>
        <taxon>Lachnospirales</taxon>
        <taxon>Lachnospiraceae</taxon>
        <taxon>Catenibacillus</taxon>
    </lineage>
</organism>
<accession>A0A7W8HDD1</accession>
<dbReference type="RefSeq" id="WP_183776583.1">
    <property type="nucleotide sequence ID" value="NZ_JACHFW010000023.1"/>
</dbReference>
<proteinExistence type="predicted"/>
<keyword evidence="2" id="KW-1185">Reference proteome</keyword>
<gene>
    <name evidence="1" type="ORF">HNP82_003392</name>
</gene>
<dbReference type="Proteomes" id="UP000543642">
    <property type="component" value="Unassembled WGS sequence"/>
</dbReference>
<dbReference type="EMBL" id="JACHFW010000023">
    <property type="protein sequence ID" value="MBB5266235.1"/>
    <property type="molecule type" value="Genomic_DNA"/>
</dbReference>
<dbReference type="AlphaFoldDB" id="A0A7W8HDD1"/>
<reference evidence="1 2" key="1">
    <citation type="submission" date="2020-08" db="EMBL/GenBank/DDBJ databases">
        <title>Genomic Encyclopedia of Type Strains, Phase IV (KMG-IV): sequencing the most valuable type-strain genomes for metagenomic binning, comparative biology and taxonomic classification.</title>
        <authorList>
            <person name="Goeker M."/>
        </authorList>
    </citation>
    <scope>NUCLEOTIDE SEQUENCE [LARGE SCALE GENOMIC DNA]</scope>
    <source>
        <strain evidence="1 2">DSM 106146</strain>
    </source>
</reference>
<comment type="caution">
    <text evidence="1">The sequence shown here is derived from an EMBL/GenBank/DDBJ whole genome shotgun (WGS) entry which is preliminary data.</text>
</comment>
<evidence type="ECO:0000313" key="1">
    <source>
        <dbReference type="EMBL" id="MBB5266235.1"/>
    </source>
</evidence>